<reference evidence="2 3" key="2">
    <citation type="submission" date="2020-03" db="EMBL/GenBank/DDBJ databases">
        <authorList>
            <person name="Ichikawa N."/>
            <person name="Kimura A."/>
            <person name="Kitahashi Y."/>
            <person name="Uohara A."/>
        </authorList>
    </citation>
    <scope>NUCLEOTIDE SEQUENCE [LARGE SCALE GENOMIC DNA]</scope>
    <source>
        <strain evidence="2 3">NBRC 108638</strain>
    </source>
</reference>
<accession>A0A6V8L1L0</accession>
<dbReference type="EMBL" id="BLPG01000001">
    <property type="protein sequence ID" value="GFJ86615.1"/>
    <property type="molecule type" value="Genomic_DNA"/>
</dbReference>
<organism evidence="2 3">
    <name type="scientific">Phytohabitans rumicis</name>
    <dbReference type="NCBI Taxonomy" id="1076125"/>
    <lineage>
        <taxon>Bacteria</taxon>
        <taxon>Bacillati</taxon>
        <taxon>Actinomycetota</taxon>
        <taxon>Actinomycetes</taxon>
        <taxon>Micromonosporales</taxon>
        <taxon>Micromonosporaceae</taxon>
    </lineage>
</organism>
<protein>
    <submittedName>
        <fullName evidence="2">Uncharacterized protein</fullName>
    </submittedName>
</protein>
<feature type="compositionally biased region" description="Low complexity" evidence="1">
    <location>
        <begin position="184"/>
        <end position="196"/>
    </location>
</feature>
<evidence type="ECO:0000313" key="3">
    <source>
        <dbReference type="Proteomes" id="UP000482960"/>
    </source>
</evidence>
<comment type="caution">
    <text evidence="2">The sequence shown here is derived from an EMBL/GenBank/DDBJ whole genome shotgun (WGS) entry which is preliminary data.</text>
</comment>
<evidence type="ECO:0000256" key="1">
    <source>
        <dbReference type="SAM" id="MobiDB-lite"/>
    </source>
</evidence>
<proteinExistence type="predicted"/>
<dbReference type="Proteomes" id="UP000482960">
    <property type="component" value="Unassembled WGS sequence"/>
</dbReference>
<sequence length="204" mass="21942">MGHVFARLAGYGVVLMPHWPYALERPQDGSDAVRVTRWTADGPRQAMIRPGQSVAGGDAVGVEAGPEHDYWLVETSIFGVRWPAGFTVESSQDPDDHTPFYLRGPGEATIYPQGPVPSQRLADPGALVGPGQKVLDRRAANGGATVLELAYEHDGEPWWQGHWTVRFGEDRLLVITAQARHGHAAPTRAAAEEAAASLQPTPPG</sequence>
<evidence type="ECO:0000313" key="2">
    <source>
        <dbReference type="EMBL" id="GFJ86615.1"/>
    </source>
</evidence>
<keyword evidence="3" id="KW-1185">Reference proteome</keyword>
<gene>
    <name evidence="2" type="ORF">Prum_002570</name>
</gene>
<dbReference type="RefSeq" id="WP_173073196.1">
    <property type="nucleotide sequence ID" value="NZ_BAABJB010000030.1"/>
</dbReference>
<feature type="region of interest" description="Disordered" evidence="1">
    <location>
        <begin position="184"/>
        <end position="204"/>
    </location>
</feature>
<dbReference type="AlphaFoldDB" id="A0A6V8L1L0"/>
<reference evidence="2 3" key="1">
    <citation type="submission" date="2020-03" db="EMBL/GenBank/DDBJ databases">
        <title>Whole genome shotgun sequence of Phytohabitans rumicis NBRC 108638.</title>
        <authorList>
            <person name="Komaki H."/>
            <person name="Tamura T."/>
        </authorList>
    </citation>
    <scope>NUCLEOTIDE SEQUENCE [LARGE SCALE GENOMIC DNA]</scope>
    <source>
        <strain evidence="2 3">NBRC 108638</strain>
    </source>
</reference>
<name>A0A6V8L1L0_9ACTN</name>